<dbReference type="Proteomes" id="UP001187471">
    <property type="component" value="Unassembled WGS sequence"/>
</dbReference>
<name>A0AA88RKG3_9ASTE</name>
<comment type="caution">
    <text evidence="5">The sequence shown here is derived from an EMBL/GenBank/DDBJ whole genome shotgun (WGS) entry which is preliminary data.</text>
</comment>
<accession>A0AA88RKG3</accession>
<gene>
    <name evidence="5" type="ORF">RJ640_003420</name>
</gene>
<keyword evidence="3" id="KW-0862">Zinc</keyword>
<reference evidence="5" key="1">
    <citation type="submission" date="2022-12" db="EMBL/GenBank/DDBJ databases">
        <title>Draft genome assemblies for two species of Escallonia (Escalloniales).</title>
        <authorList>
            <person name="Chanderbali A."/>
            <person name="Dervinis C."/>
            <person name="Anghel I."/>
            <person name="Soltis D."/>
            <person name="Soltis P."/>
            <person name="Zapata F."/>
        </authorList>
    </citation>
    <scope>NUCLEOTIDE SEQUENCE</scope>
    <source>
        <strain evidence="5">UCBG92.1500</strain>
        <tissue evidence="5">Leaf</tissue>
    </source>
</reference>
<keyword evidence="2" id="KW-0863">Zinc-finger</keyword>
<keyword evidence="6" id="KW-1185">Reference proteome</keyword>
<keyword evidence="1" id="KW-0479">Metal-binding</keyword>
<feature type="domain" description="BED-type" evidence="4">
    <location>
        <begin position="109"/>
        <end position="146"/>
    </location>
</feature>
<evidence type="ECO:0000256" key="1">
    <source>
        <dbReference type="ARBA" id="ARBA00022723"/>
    </source>
</evidence>
<dbReference type="InterPro" id="IPR003656">
    <property type="entry name" value="Znf_BED"/>
</dbReference>
<dbReference type="GO" id="GO:0003677">
    <property type="term" value="F:DNA binding"/>
    <property type="evidence" value="ECO:0007669"/>
    <property type="project" value="InterPro"/>
</dbReference>
<dbReference type="EMBL" id="JAVXUO010000923">
    <property type="protein sequence ID" value="KAK2987942.1"/>
    <property type="molecule type" value="Genomic_DNA"/>
</dbReference>
<organism evidence="5 6">
    <name type="scientific">Escallonia rubra</name>
    <dbReference type="NCBI Taxonomy" id="112253"/>
    <lineage>
        <taxon>Eukaryota</taxon>
        <taxon>Viridiplantae</taxon>
        <taxon>Streptophyta</taxon>
        <taxon>Embryophyta</taxon>
        <taxon>Tracheophyta</taxon>
        <taxon>Spermatophyta</taxon>
        <taxon>Magnoliopsida</taxon>
        <taxon>eudicotyledons</taxon>
        <taxon>Gunneridae</taxon>
        <taxon>Pentapetalae</taxon>
        <taxon>asterids</taxon>
        <taxon>campanulids</taxon>
        <taxon>Escalloniales</taxon>
        <taxon>Escalloniaceae</taxon>
        <taxon>Escallonia</taxon>
    </lineage>
</organism>
<sequence length="150" mass="16714">MYRRGGYKINGFCDADYAGDKSTRRSTIGIVLISDREPSYGAVKDNQPCLCQPQKLNIEQQQWRHKKAHVSQKECNIFWGLKLRRGPHAPRNMTDNSSSIASATARSDDPAWAHGKVVAGKRNNTICIHCDKHLKGGGITRIKMHLAGVT</sequence>
<evidence type="ECO:0000259" key="4">
    <source>
        <dbReference type="Pfam" id="PF02892"/>
    </source>
</evidence>
<dbReference type="Pfam" id="PF02892">
    <property type="entry name" value="zf-BED"/>
    <property type="match status" value="1"/>
</dbReference>
<evidence type="ECO:0000256" key="3">
    <source>
        <dbReference type="ARBA" id="ARBA00022833"/>
    </source>
</evidence>
<evidence type="ECO:0000256" key="2">
    <source>
        <dbReference type="ARBA" id="ARBA00022771"/>
    </source>
</evidence>
<evidence type="ECO:0000313" key="5">
    <source>
        <dbReference type="EMBL" id="KAK2987942.1"/>
    </source>
</evidence>
<dbReference type="AlphaFoldDB" id="A0AA88RKG3"/>
<dbReference type="GO" id="GO:0008270">
    <property type="term" value="F:zinc ion binding"/>
    <property type="evidence" value="ECO:0007669"/>
    <property type="project" value="UniProtKB-KW"/>
</dbReference>
<protein>
    <recommendedName>
        <fullName evidence="4">BED-type domain-containing protein</fullName>
    </recommendedName>
</protein>
<dbReference type="PANTHER" id="PTHR46951">
    <property type="entry name" value="BED-TYPE DOMAIN-CONTAINING PROTEIN"/>
    <property type="match status" value="1"/>
</dbReference>
<dbReference type="PANTHER" id="PTHR46951:SF2">
    <property type="entry name" value="BED-TYPE DOMAIN-CONTAINING PROTEIN"/>
    <property type="match status" value="1"/>
</dbReference>
<evidence type="ECO:0000313" key="6">
    <source>
        <dbReference type="Proteomes" id="UP001187471"/>
    </source>
</evidence>
<proteinExistence type="predicted"/>